<evidence type="ECO:0000256" key="1">
    <source>
        <dbReference type="SAM" id="MobiDB-lite"/>
    </source>
</evidence>
<dbReference type="InterPro" id="IPR031304">
    <property type="entry name" value="SLT_2"/>
</dbReference>
<dbReference type="PANTHER" id="PTHR30163">
    <property type="entry name" value="MEMBRANE-BOUND LYTIC MUREIN TRANSGLYCOSYLASE B"/>
    <property type="match status" value="1"/>
</dbReference>
<protein>
    <submittedName>
        <fullName evidence="3">Murein transglycosylase</fullName>
    </submittedName>
</protein>
<gene>
    <name evidence="3" type="ORF">ESP62_011460</name>
</gene>
<reference evidence="3" key="1">
    <citation type="submission" date="2019-09" db="EMBL/GenBank/DDBJ databases">
        <authorList>
            <person name="Li J."/>
        </authorList>
    </citation>
    <scope>NUCLEOTIDE SEQUENCE [LARGE SCALE GENOMIC DNA]</scope>
    <source>
        <strain evidence="3">NRBC 14897</strain>
    </source>
</reference>
<evidence type="ECO:0000313" key="3">
    <source>
        <dbReference type="EMBL" id="KAA1376592.1"/>
    </source>
</evidence>
<proteinExistence type="predicted"/>
<dbReference type="GO" id="GO:0008933">
    <property type="term" value="F:peptidoglycan lytic transglycosylase activity"/>
    <property type="evidence" value="ECO:0007669"/>
    <property type="project" value="TreeGrafter"/>
</dbReference>
<sequence>MAGLVVATTVDRGPSSAPAASVPPVAATPTDGELRQVSRATGIPRRALSAYVAAARTVGRDDRACGIAWNTLAGIGSSESSHGAFGGARLDEAGVARPLIIGVPLDGSGGNRAIRDTDGGGLDGDQQWDRAVGPMQFIPTTWAAWGADGDGDGRNDPHDIDDAALAAARYLCDAGRDLSASAGWSRAVLTYNNSGAYARKVASTATEYAEAV</sequence>
<keyword evidence="4" id="KW-1185">Reference proteome</keyword>
<dbReference type="InterPro" id="IPR043426">
    <property type="entry name" value="MltB-like"/>
</dbReference>
<name>A0A641AP72_9ACTN</name>
<dbReference type="GO" id="GO:0009253">
    <property type="term" value="P:peptidoglycan catabolic process"/>
    <property type="evidence" value="ECO:0007669"/>
    <property type="project" value="TreeGrafter"/>
</dbReference>
<dbReference type="PANTHER" id="PTHR30163:SF8">
    <property type="entry name" value="LYTIC MUREIN TRANSGLYCOSYLASE"/>
    <property type="match status" value="1"/>
</dbReference>
<feature type="region of interest" description="Disordered" evidence="1">
    <location>
        <begin position="11"/>
        <end position="32"/>
    </location>
</feature>
<feature type="compositionally biased region" description="Low complexity" evidence="1">
    <location>
        <begin position="14"/>
        <end position="30"/>
    </location>
</feature>
<evidence type="ECO:0000313" key="4">
    <source>
        <dbReference type="Proteomes" id="UP001515100"/>
    </source>
</evidence>
<feature type="domain" description="Transglycosylase SLT" evidence="2">
    <location>
        <begin position="128"/>
        <end position="175"/>
    </location>
</feature>
<accession>A0A641AP72</accession>
<comment type="caution">
    <text evidence="3">The sequence shown here is derived from an EMBL/GenBank/DDBJ whole genome shotgun (WGS) entry which is preliminary data.</text>
</comment>
<organism evidence="3 4">
    <name type="scientific">Aeromicrobium fastidiosum</name>
    <dbReference type="NCBI Taxonomy" id="52699"/>
    <lineage>
        <taxon>Bacteria</taxon>
        <taxon>Bacillati</taxon>
        <taxon>Actinomycetota</taxon>
        <taxon>Actinomycetes</taxon>
        <taxon>Propionibacteriales</taxon>
        <taxon>Nocardioidaceae</taxon>
        <taxon>Aeromicrobium</taxon>
    </lineage>
</organism>
<dbReference type="EMBL" id="SDPP02000003">
    <property type="protein sequence ID" value="KAA1376592.1"/>
    <property type="molecule type" value="Genomic_DNA"/>
</dbReference>
<dbReference type="SUPFAM" id="SSF53955">
    <property type="entry name" value="Lysozyme-like"/>
    <property type="match status" value="1"/>
</dbReference>
<dbReference type="AlphaFoldDB" id="A0A641AP72"/>
<dbReference type="InterPro" id="IPR023346">
    <property type="entry name" value="Lysozyme-like_dom_sf"/>
</dbReference>
<evidence type="ECO:0000259" key="2">
    <source>
        <dbReference type="Pfam" id="PF13406"/>
    </source>
</evidence>
<dbReference type="Pfam" id="PF13406">
    <property type="entry name" value="SLT_2"/>
    <property type="match status" value="1"/>
</dbReference>
<dbReference type="OrthoDB" id="9796191at2"/>
<dbReference type="Proteomes" id="UP001515100">
    <property type="component" value="Unassembled WGS sequence"/>
</dbReference>
<dbReference type="Gene3D" id="1.10.530.10">
    <property type="match status" value="1"/>
</dbReference>